<dbReference type="SUPFAM" id="SSF81383">
    <property type="entry name" value="F-box domain"/>
    <property type="match status" value="1"/>
</dbReference>
<evidence type="ECO:0000256" key="1">
    <source>
        <dbReference type="ARBA" id="ARBA00022574"/>
    </source>
</evidence>
<dbReference type="PANTHER" id="PTHR44436">
    <property type="entry name" value="F-BOX/WD REPEAT-CONTAINING PROTEIN 2"/>
    <property type="match status" value="1"/>
</dbReference>
<gene>
    <name evidence="4" type="ORF">LUZ61_005346</name>
</gene>
<dbReference type="AlphaFoldDB" id="A0AAD5ZPF9"/>
<dbReference type="InterPro" id="IPR036047">
    <property type="entry name" value="F-box-like_dom_sf"/>
</dbReference>
<keyword evidence="2" id="KW-0677">Repeat</keyword>
<keyword evidence="1" id="KW-0853">WD repeat</keyword>
<dbReference type="SUPFAM" id="SSF50978">
    <property type="entry name" value="WD40 repeat-like"/>
    <property type="match status" value="1"/>
</dbReference>
<organism evidence="4 5">
    <name type="scientific">Rhynchospora tenuis</name>
    <dbReference type="NCBI Taxonomy" id="198213"/>
    <lineage>
        <taxon>Eukaryota</taxon>
        <taxon>Viridiplantae</taxon>
        <taxon>Streptophyta</taxon>
        <taxon>Embryophyta</taxon>
        <taxon>Tracheophyta</taxon>
        <taxon>Spermatophyta</taxon>
        <taxon>Magnoliopsida</taxon>
        <taxon>Liliopsida</taxon>
        <taxon>Poales</taxon>
        <taxon>Cyperaceae</taxon>
        <taxon>Cyperoideae</taxon>
        <taxon>Rhynchosporeae</taxon>
        <taxon>Rhynchospora</taxon>
    </lineage>
</organism>
<evidence type="ECO:0000256" key="2">
    <source>
        <dbReference type="ARBA" id="ARBA00022737"/>
    </source>
</evidence>
<accession>A0AAD5ZPF9</accession>
<dbReference type="EMBL" id="JAMRDG010000001">
    <property type="protein sequence ID" value="KAJ3701641.1"/>
    <property type="molecule type" value="Genomic_DNA"/>
</dbReference>
<dbReference type="Proteomes" id="UP001210211">
    <property type="component" value="Unassembled WGS sequence"/>
</dbReference>
<dbReference type="InterPro" id="IPR001810">
    <property type="entry name" value="F-box_dom"/>
</dbReference>
<evidence type="ECO:0000313" key="5">
    <source>
        <dbReference type="Proteomes" id="UP001210211"/>
    </source>
</evidence>
<dbReference type="PANTHER" id="PTHR44436:SF1">
    <property type="entry name" value="F-BOX_WD REPEAT-CONTAINING PROTEIN 2"/>
    <property type="match status" value="1"/>
</dbReference>
<feature type="domain" description="F-box" evidence="3">
    <location>
        <begin position="21"/>
        <end position="67"/>
    </location>
</feature>
<comment type="caution">
    <text evidence="4">The sequence shown here is derived from an EMBL/GenBank/DDBJ whole genome shotgun (WGS) entry which is preliminary data.</text>
</comment>
<dbReference type="Gene3D" id="1.20.1280.50">
    <property type="match status" value="1"/>
</dbReference>
<proteinExistence type="predicted"/>
<dbReference type="InterPro" id="IPR042627">
    <property type="entry name" value="FBXW2"/>
</dbReference>
<sequence length="431" mass="48128">MPMERASTSRSSSKRVLTGREAPIHSLGSDILCSVFSLLNHFDLVRCSAVCRSWNKTIYTSSLMRDLYYKMNPLVKKNKLAVPSQSSMKRYLEELAMEQHELALSTGSAQVFQWKAHPIRATLCRMNRGFILTGGDKVLRLWSAQTCKYMDEFHIPTGSSVIDYDFDENKIVGLTESQVCIWRRHGQRGVVQSQKGLFAHGLCMSYADPEVVIGCEDGRARVFDMYSRSCSRIIRLQSGPLSCLTITQDQLIAGGSTFGSVAIADLTSGERLALLKSSFSPTGMKCLSFNAQSYMLFAGSTSGFAHCWDLRTLKPLWEKRVSPNVIYSTHHMFKDKSILGVGGLDGILRILDQSTGEILKSYIVDSRGSQSNTSKPQNQNIEKKQAVSLDEDFRVDVIPRNSRPSITCLAVGMKKVVTTHGGNFVRLWRFS</sequence>
<evidence type="ECO:0000259" key="3">
    <source>
        <dbReference type="PROSITE" id="PS50181"/>
    </source>
</evidence>
<keyword evidence="5" id="KW-1185">Reference proteome</keyword>
<dbReference type="PROSITE" id="PS50181">
    <property type="entry name" value="FBOX"/>
    <property type="match status" value="1"/>
</dbReference>
<dbReference type="SMART" id="SM00320">
    <property type="entry name" value="WD40"/>
    <property type="match status" value="5"/>
</dbReference>
<dbReference type="InterPro" id="IPR001680">
    <property type="entry name" value="WD40_rpt"/>
</dbReference>
<dbReference type="InterPro" id="IPR036322">
    <property type="entry name" value="WD40_repeat_dom_sf"/>
</dbReference>
<evidence type="ECO:0000313" key="4">
    <source>
        <dbReference type="EMBL" id="KAJ3701641.1"/>
    </source>
</evidence>
<protein>
    <recommendedName>
        <fullName evidence="3">F-box domain-containing protein</fullName>
    </recommendedName>
</protein>
<reference evidence="4 5" key="1">
    <citation type="journal article" date="2022" name="Cell">
        <title>Repeat-based holocentromeres influence genome architecture and karyotype evolution.</title>
        <authorList>
            <person name="Hofstatter P.G."/>
            <person name="Thangavel G."/>
            <person name="Lux T."/>
            <person name="Neumann P."/>
            <person name="Vondrak T."/>
            <person name="Novak P."/>
            <person name="Zhang M."/>
            <person name="Costa L."/>
            <person name="Castellani M."/>
            <person name="Scott A."/>
            <person name="Toegelov H."/>
            <person name="Fuchs J."/>
            <person name="Mata-Sucre Y."/>
            <person name="Dias Y."/>
            <person name="Vanzela A.L.L."/>
            <person name="Huettel B."/>
            <person name="Almeida C.C.S."/>
            <person name="Simkova H."/>
            <person name="Souza G."/>
            <person name="Pedrosa-Harand A."/>
            <person name="Macas J."/>
            <person name="Mayer K.F.X."/>
            <person name="Houben A."/>
            <person name="Marques A."/>
        </authorList>
    </citation>
    <scope>NUCLEOTIDE SEQUENCE [LARGE SCALE GENOMIC DNA]</scope>
    <source>
        <strain evidence="4">RhyTen1mFocal</strain>
    </source>
</reference>
<name>A0AAD5ZPF9_9POAL</name>
<dbReference type="InterPro" id="IPR015943">
    <property type="entry name" value="WD40/YVTN_repeat-like_dom_sf"/>
</dbReference>
<dbReference type="Gene3D" id="2.130.10.10">
    <property type="entry name" value="YVTN repeat-like/Quinoprotein amine dehydrogenase"/>
    <property type="match status" value="1"/>
</dbReference>
<dbReference type="Pfam" id="PF12937">
    <property type="entry name" value="F-box-like"/>
    <property type="match status" value="1"/>
</dbReference>